<organism evidence="3 4">
    <name type="scientific">Skermanella aerolata</name>
    <dbReference type="NCBI Taxonomy" id="393310"/>
    <lineage>
        <taxon>Bacteria</taxon>
        <taxon>Pseudomonadati</taxon>
        <taxon>Pseudomonadota</taxon>
        <taxon>Alphaproteobacteria</taxon>
        <taxon>Rhodospirillales</taxon>
        <taxon>Azospirillaceae</taxon>
        <taxon>Skermanella</taxon>
    </lineage>
</organism>
<feature type="transmembrane region" description="Helical" evidence="2">
    <location>
        <begin position="131"/>
        <end position="152"/>
    </location>
</feature>
<feature type="transmembrane region" description="Helical" evidence="2">
    <location>
        <begin position="311"/>
        <end position="336"/>
    </location>
</feature>
<reference evidence="3 4" key="1">
    <citation type="submission" date="2019-07" db="EMBL/GenBank/DDBJ databases">
        <title>Whole genome shotgun sequence of Skermanella aerolata NBRC 106429.</title>
        <authorList>
            <person name="Hosoyama A."/>
            <person name="Uohara A."/>
            <person name="Ohji S."/>
            <person name="Ichikawa N."/>
        </authorList>
    </citation>
    <scope>NUCLEOTIDE SEQUENCE [LARGE SCALE GENOMIC DNA]</scope>
    <source>
        <strain evidence="3 4">NBRC 106429</strain>
    </source>
</reference>
<feature type="transmembrane region" description="Helical" evidence="2">
    <location>
        <begin position="164"/>
        <end position="184"/>
    </location>
</feature>
<feature type="transmembrane region" description="Helical" evidence="2">
    <location>
        <begin position="21"/>
        <end position="41"/>
    </location>
</feature>
<comment type="caution">
    <text evidence="3">The sequence shown here is derived from an EMBL/GenBank/DDBJ whole genome shotgun (WGS) entry which is preliminary data.</text>
</comment>
<dbReference type="PANTHER" id="PTHR43298:SF2">
    <property type="entry name" value="FMN_FAD EXPORTER YEEO-RELATED"/>
    <property type="match status" value="1"/>
</dbReference>
<sequence>MDRARLRQHIVELLRLAAPVIVARAGLMVMSAVDILIVARYSSDELAYLGLGTLPASMLVTAGIGMLLGTMIMTSHAVGAGRLEECGPIWRRSLPYALLLGVLTALASLAGEPFFRLTGQAPDVAEGGARVLAVMGAGLPAAMLYTASAFFLEGLKRPLPGMVVMILANLLNVPLNIILVWGAWGIPAMGAEGSAWATTAVRWMLALSLMVYVWNLRDRRLLRIREPVGHWWREAAQQRRLGYAAGASLALESSAFSILGLFAGMVGPLALGAYTISLNLIALPFMTAVGLASATGVRVGVAYGRRDRRDIVMAGWTGLGVTSAILAVVACLFALFPEQIGGLFTTDPQLLAVTVPLVTFSAFILIADGGQVVMANALRGQADTWVPTALHFFSYYGVMIPLGAVLALSAGRGVVGLFEGILIASLVSISVLSLRFHLLSRT</sequence>
<feature type="transmembrane region" description="Helical" evidence="2">
    <location>
        <begin position="47"/>
        <end position="72"/>
    </location>
</feature>
<dbReference type="RefSeq" id="WP_244619651.1">
    <property type="nucleotide sequence ID" value="NZ_BJYZ01000025.1"/>
</dbReference>
<dbReference type="Proteomes" id="UP000321523">
    <property type="component" value="Unassembled WGS sequence"/>
</dbReference>
<dbReference type="GO" id="GO:0015297">
    <property type="term" value="F:antiporter activity"/>
    <property type="evidence" value="ECO:0007669"/>
    <property type="project" value="InterPro"/>
</dbReference>
<dbReference type="InterPro" id="IPR050222">
    <property type="entry name" value="MATE_MdtK"/>
</dbReference>
<dbReference type="Pfam" id="PF01554">
    <property type="entry name" value="MatE"/>
    <property type="match status" value="2"/>
</dbReference>
<keyword evidence="1" id="KW-0813">Transport</keyword>
<feature type="transmembrane region" description="Helical" evidence="2">
    <location>
        <begin position="276"/>
        <end position="299"/>
    </location>
</feature>
<name>A0A512DXA4_9PROT</name>
<evidence type="ECO:0000313" key="3">
    <source>
        <dbReference type="EMBL" id="GEO41101.1"/>
    </source>
</evidence>
<dbReference type="NCBIfam" id="TIGR00797">
    <property type="entry name" value="matE"/>
    <property type="match status" value="1"/>
</dbReference>
<dbReference type="GO" id="GO:0005886">
    <property type="term" value="C:plasma membrane"/>
    <property type="evidence" value="ECO:0007669"/>
    <property type="project" value="TreeGrafter"/>
</dbReference>
<keyword evidence="4" id="KW-1185">Reference proteome</keyword>
<evidence type="ECO:0000256" key="1">
    <source>
        <dbReference type="ARBA" id="ARBA00022448"/>
    </source>
</evidence>
<feature type="transmembrane region" description="Helical" evidence="2">
    <location>
        <begin position="241"/>
        <end position="264"/>
    </location>
</feature>
<feature type="transmembrane region" description="Helical" evidence="2">
    <location>
        <begin position="348"/>
        <end position="367"/>
    </location>
</feature>
<feature type="transmembrane region" description="Helical" evidence="2">
    <location>
        <begin position="388"/>
        <end position="408"/>
    </location>
</feature>
<dbReference type="EMBL" id="BJYZ01000025">
    <property type="protein sequence ID" value="GEO41101.1"/>
    <property type="molecule type" value="Genomic_DNA"/>
</dbReference>
<keyword evidence="2" id="KW-1133">Transmembrane helix</keyword>
<gene>
    <name evidence="3" type="primary">norM</name>
    <name evidence="3" type="ORF">SAE02_52490</name>
</gene>
<dbReference type="AlphaFoldDB" id="A0A512DXA4"/>
<protein>
    <submittedName>
        <fullName evidence="3">Putative multidrug resistance protein NorM</fullName>
    </submittedName>
</protein>
<feature type="transmembrane region" description="Helical" evidence="2">
    <location>
        <begin position="414"/>
        <end position="434"/>
    </location>
</feature>
<accession>A0A512DXA4</accession>
<dbReference type="CDD" id="cd13131">
    <property type="entry name" value="MATE_NorM_like"/>
    <property type="match status" value="1"/>
</dbReference>
<proteinExistence type="predicted"/>
<evidence type="ECO:0000256" key="2">
    <source>
        <dbReference type="SAM" id="Phobius"/>
    </source>
</evidence>
<dbReference type="GO" id="GO:0042910">
    <property type="term" value="F:xenobiotic transmembrane transporter activity"/>
    <property type="evidence" value="ECO:0007669"/>
    <property type="project" value="InterPro"/>
</dbReference>
<feature type="transmembrane region" description="Helical" evidence="2">
    <location>
        <begin position="93"/>
        <end position="111"/>
    </location>
</feature>
<evidence type="ECO:0000313" key="4">
    <source>
        <dbReference type="Proteomes" id="UP000321523"/>
    </source>
</evidence>
<dbReference type="PANTHER" id="PTHR43298">
    <property type="entry name" value="MULTIDRUG RESISTANCE PROTEIN NORM-RELATED"/>
    <property type="match status" value="1"/>
</dbReference>
<keyword evidence="2" id="KW-0812">Transmembrane</keyword>
<keyword evidence="2" id="KW-0472">Membrane</keyword>
<feature type="transmembrane region" description="Helical" evidence="2">
    <location>
        <begin position="196"/>
        <end position="215"/>
    </location>
</feature>
<dbReference type="InterPro" id="IPR002528">
    <property type="entry name" value="MATE_fam"/>
</dbReference>